<protein>
    <recommendedName>
        <fullName evidence="3">Bacteriophage Gp15 protein</fullName>
    </recommendedName>
</protein>
<proteinExistence type="predicted"/>
<dbReference type="Pfam" id="PF06854">
    <property type="entry name" value="Phage_Gp15"/>
    <property type="match status" value="1"/>
</dbReference>
<dbReference type="Proteomes" id="UP001348492">
    <property type="component" value="Chromosome"/>
</dbReference>
<evidence type="ECO:0000313" key="2">
    <source>
        <dbReference type="Proteomes" id="UP001348492"/>
    </source>
</evidence>
<evidence type="ECO:0000313" key="1">
    <source>
        <dbReference type="EMBL" id="WWD84119.1"/>
    </source>
</evidence>
<gene>
    <name evidence="1" type="ORF">TEGL_25410</name>
</gene>
<reference evidence="1 2" key="1">
    <citation type="journal article" date="2023" name="PLoS ONE">
        <title>Genome-based metabolic and phylogenomic analysis of three Terrisporobacter species.</title>
        <authorList>
            <person name="Boer T."/>
            <person name="Bengelsdorf F.R."/>
            <person name="Bomeke M."/>
            <person name="Daniel R."/>
            <person name="Poehlein A."/>
        </authorList>
    </citation>
    <scope>NUCLEOTIDE SEQUENCE [LARGE SCALE GENOMIC DNA]</scope>
    <source>
        <strain evidence="1 2">DSM 1288</strain>
    </source>
</reference>
<evidence type="ECO:0008006" key="3">
    <source>
        <dbReference type="Google" id="ProtNLM"/>
    </source>
</evidence>
<organism evidence="1 2">
    <name type="scientific">Terrisporobacter glycolicus ATCC 14880 = DSM 1288</name>
    <dbReference type="NCBI Taxonomy" id="1121315"/>
    <lineage>
        <taxon>Bacteria</taxon>
        <taxon>Bacillati</taxon>
        <taxon>Bacillota</taxon>
        <taxon>Clostridia</taxon>
        <taxon>Peptostreptococcales</taxon>
        <taxon>Peptostreptococcaceae</taxon>
        <taxon>Terrisporobacter</taxon>
    </lineage>
</organism>
<name>A0ABZ2EW06_9FIRM</name>
<dbReference type="InterPro" id="IPR009660">
    <property type="entry name" value="Phage_A500_Gp15"/>
</dbReference>
<dbReference type="RefSeq" id="WP_018592626.1">
    <property type="nucleotide sequence ID" value="NZ_CP117523.1"/>
</dbReference>
<dbReference type="EMBL" id="CP117523">
    <property type="protein sequence ID" value="WWD84119.1"/>
    <property type="molecule type" value="Genomic_DNA"/>
</dbReference>
<sequence length="216" mass="25803">MECNILIDKLPNLVNIAGAKFVINTDFRTGILFEKMMLDKEIEEDEKSKLAINLYYDNEENRHLRYIINNMNNKDEATDKLLWFYRCGREEHEVVGSKKSYSSSSSKNIYDYDFDQEYIYSAFLEQFNIDLQDIEYLHWWKFRALFNSLNENCKFSKILNYRSIDLSKVKDKDEKEFYKNMKALYEIPTKISKEEKEKVDAINEALRAGKDIKNLL</sequence>
<accession>A0ABZ2EW06</accession>
<keyword evidence="2" id="KW-1185">Reference proteome</keyword>